<dbReference type="Proteomes" id="UP000198584">
    <property type="component" value="Unassembled WGS sequence"/>
</dbReference>
<keyword evidence="3" id="KW-1185">Reference proteome</keyword>
<keyword evidence="1" id="KW-0812">Transmembrane</keyword>
<sequence>MLGDPFVQSVLLMAGGVSLLFIIFIMILLKRNKRK</sequence>
<protein>
    <submittedName>
        <fullName evidence="2">Uncharacterized protein</fullName>
    </submittedName>
</protein>
<evidence type="ECO:0000313" key="2">
    <source>
        <dbReference type="EMBL" id="SDZ85886.1"/>
    </source>
</evidence>
<organism evidence="2 3">
    <name type="scientific">Thalassobacillus cyri</name>
    <dbReference type="NCBI Taxonomy" id="571932"/>
    <lineage>
        <taxon>Bacteria</taxon>
        <taxon>Bacillati</taxon>
        <taxon>Bacillota</taxon>
        <taxon>Bacilli</taxon>
        <taxon>Bacillales</taxon>
        <taxon>Bacillaceae</taxon>
        <taxon>Thalassobacillus</taxon>
    </lineage>
</organism>
<keyword evidence="1" id="KW-0472">Membrane</keyword>
<proteinExistence type="predicted"/>
<evidence type="ECO:0000313" key="3">
    <source>
        <dbReference type="Proteomes" id="UP000198584"/>
    </source>
</evidence>
<dbReference type="AlphaFoldDB" id="A0A1H3WFH5"/>
<evidence type="ECO:0000256" key="1">
    <source>
        <dbReference type="SAM" id="Phobius"/>
    </source>
</evidence>
<reference evidence="3" key="1">
    <citation type="submission" date="2016-10" db="EMBL/GenBank/DDBJ databases">
        <authorList>
            <person name="Varghese N."/>
            <person name="Submissions S."/>
        </authorList>
    </citation>
    <scope>NUCLEOTIDE SEQUENCE [LARGE SCALE GENOMIC DNA]</scope>
    <source>
        <strain evidence="3">CCM7597</strain>
    </source>
</reference>
<dbReference type="EMBL" id="FNQR01000001">
    <property type="protein sequence ID" value="SDZ85886.1"/>
    <property type="molecule type" value="Genomic_DNA"/>
</dbReference>
<name>A0A1H3WFH5_9BACI</name>
<gene>
    <name evidence="2" type="ORF">SAMN05421743_101444</name>
</gene>
<accession>A0A1H3WFH5</accession>
<keyword evidence="1" id="KW-1133">Transmembrane helix</keyword>
<feature type="transmembrane region" description="Helical" evidence="1">
    <location>
        <begin position="6"/>
        <end position="29"/>
    </location>
</feature>